<dbReference type="OrthoDB" id="30963at2157"/>
<dbReference type="GO" id="GO:0005524">
    <property type="term" value="F:ATP binding"/>
    <property type="evidence" value="ECO:0007669"/>
    <property type="project" value="UniProtKB-UniRule"/>
</dbReference>
<evidence type="ECO:0000259" key="19">
    <source>
        <dbReference type="PROSITE" id="PS52036"/>
    </source>
</evidence>
<evidence type="ECO:0000313" key="22">
    <source>
        <dbReference type="EMBL" id="BBG26633.1"/>
    </source>
</evidence>
<dbReference type="CDD" id="cd18798">
    <property type="entry name" value="SF2_C_reverse_gyrase"/>
    <property type="match status" value="1"/>
</dbReference>
<evidence type="ECO:0000256" key="12">
    <source>
        <dbReference type="ARBA" id="ARBA00043976"/>
    </source>
</evidence>
<dbReference type="PROSITE" id="PS52036">
    <property type="entry name" value="ZF_RG_N"/>
    <property type="match status" value="1"/>
</dbReference>
<dbReference type="GO" id="GO:0008094">
    <property type="term" value="F:ATP-dependent activity, acting on DNA"/>
    <property type="evidence" value="ECO:0007669"/>
    <property type="project" value="UniProtKB-UniRule"/>
</dbReference>
<evidence type="ECO:0000256" key="1">
    <source>
        <dbReference type="ARBA" id="ARBA00004496"/>
    </source>
</evidence>
<dbReference type="PANTHER" id="PTHR43505:SF1">
    <property type="entry name" value="REVERSE GYRASE"/>
    <property type="match status" value="1"/>
</dbReference>
<dbReference type="PROSITE" id="PS52037">
    <property type="entry name" value="ZF_RG_C"/>
    <property type="match status" value="1"/>
</dbReference>
<evidence type="ECO:0000256" key="13">
    <source>
        <dbReference type="ARBA" id="ARBA00049360"/>
    </source>
</evidence>
<dbReference type="Gene3D" id="1.10.460.10">
    <property type="entry name" value="Topoisomerase I, domain 2"/>
    <property type="match status" value="1"/>
</dbReference>
<dbReference type="GO" id="GO:0006260">
    <property type="term" value="P:DNA replication"/>
    <property type="evidence" value="ECO:0007669"/>
    <property type="project" value="UniProtKB-UniRule"/>
</dbReference>
<dbReference type="Gene3D" id="2.60.510.20">
    <property type="match status" value="1"/>
</dbReference>
<dbReference type="NCBIfam" id="TIGR01054">
    <property type="entry name" value="rgy"/>
    <property type="match status" value="1"/>
</dbReference>
<dbReference type="InterPro" id="IPR027417">
    <property type="entry name" value="P-loop_NTPase"/>
</dbReference>
<feature type="binding site" evidence="14">
    <location>
        <position position="93"/>
    </location>
    <ligand>
        <name>ATP</name>
        <dbReference type="ChEBI" id="CHEBI:30616"/>
    </ligand>
</feature>
<dbReference type="RefSeq" id="WP_054845557.1">
    <property type="nucleotide sequence ID" value="NZ_AP018929.1"/>
</dbReference>
<evidence type="ECO:0000256" key="16">
    <source>
        <dbReference type="RuleBase" id="RU004026"/>
    </source>
</evidence>
<dbReference type="HAMAP" id="MF_01125">
    <property type="entry name" value="Reverse_gyrase"/>
    <property type="match status" value="1"/>
</dbReference>
<keyword evidence="9 14" id="KW-0799">Topoisomerase</keyword>
<evidence type="ECO:0000256" key="11">
    <source>
        <dbReference type="ARBA" id="ARBA00023235"/>
    </source>
</evidence>
<evidence type="ECO:0000256" key="9">
    <source>
        <dbReference type="ARBA" id="ARBA00023029"/>
    </source>
</evidence>
<organism evidence="21 23">
    <name type="scientific">Sulfuracidifex tepidarius</name>
    <dbReference type="NCBI Taxonomy" id="1294262"/>
    <lineage>
        <taxon>Archaea</taxon>
        <taxon>Thermoproteota</taxon>
        <taxon>Thermoprotei</taxon>
        <taxon>Sulfolobales</taxon>
        <taxon>Sulfolobaceae</taxon>
        <taxon>Sulfuracidifex</taxon>
    </lineage>
</organism>
<feature type="region of interest" description="Topoisomerase I" evidence="14">
    <location>
        <begin position="578"/>
        <end position="1162"/>
    </location>
</feature>
<dbReference type="Pfam" id="PF17915">
    <property type="entry name" value="zf_Rg"/>
    <property type="match status" value="1"/>
</dbReference>
<dbReference type="GO" id="GO:0016787">
    <property type="term" value="F:hydrolase activity"/>
    <property type="evidence" value="ECO:0007669"/>
    <property type="project" value="UniProtKB-KW"/>
</dbReference>
<dbReference type="InterPro" id="IPR011545">
    <property type="entry name" value="DEAD/DEAH_box_helicase_dom"/>
</dbReference>
<reference evidence="24" key="1">
    <citation type="submission" date="2018-09" db="EMBL/GenBank/DDBJ databases">
        <title>Complete Genome Sequencing of Sulfolobus sp. JCM 16834.</title>
        <authorList>
            <person name="Kato S."/>
            <person name="Itoh T."/>
            <person name="Ohkuma M."/>
        </authorList>
    </citation>
    <scope>NUCLEOTIDE SEQUENCE [LARGE SCALE GENOMIC DNA]</scope>
    <source>
        <strain evidence="24">IC-007</strain>
    </source>
</reference>
<comment type="function">
    <text evidence="14">Modifies the topological state of DNA by introducing positive supercoils in an ATP-dependent process, increasing the linking number in steps of +1. Binds to single-stranded DNA, transiently cleaves and then rejoins the ends, introducing a positive supercoil in the process. The scissile phosphodiester is attacked by the catalytic tyrosine of the enzyme, resulting in the formation of a DNA-(5'-phosphotyrosyl)-enzyme intermediate. Probably involved in rewinding DNA strands in regions of the chromosome that have opened up to allow replication, transcription, DNA repair and/or for DNA protection.</text>
</comment>
<dbReference type="Proteomes" id="UP000322983">
    <property type="component" value="Chromosome"/>
</dbReference>
<dbReference type="InterPro" id="IPR040569">
    <property type="entry name" value="Znf_Rg"/>
</dbReference>
<dbReference type="Gene3D" id="3.40.50.300">
    <property type="entry name" value="P-loop containing nucleotide triphosphate hydrolases"/>
    <property type="match status" value="3"/>
</dbReference>
<dbReference type="InterPro" id="IPR003601">
    <property type="entry name" value="Topo_IA_2"/>
</dbReference>
<name>A0A510DV72_9CREN</name>
<feature type="domain" description="Topo IA-type catalytic" evidence="20">
    <location>
        <begin position="761"/>
        <end position="1157"/>
    </location>
</feature>
<accession>A0A510E2A1</accession>
<evidence type="ECO:0000313" key="23">
    <source>
        <dbReference type="Proteomes" id="UP000322983"/>
    </source>
</evidence>
<dbReference type="InterPro" id="IPR006171">
    <property type="entry name" value="TOPRIM_dom"/>
</dbReference>
<comment type="similarity">
    <text evidence="12 14">In the N-terminal section; belongs to the DEAD box helicase family. DDVD subfamily.</text>
</comment>
<proteinExistence type="inferred from homology"/>
<dbReference type="GO" id="GO:0003677">
    <property type="term" value="F:DNA binding"/>
    <property type="evidence" value="ECO:0007669"/>
    <property type="project" value="UniProtKB-UniRule"/>
</dbReference>
<dbReference type="Proteomes" id="UP000325030">
    <property type="component" value="Chromosome"/>
</dbReference>
<comment type="miscellaneous">
    <text evidence="14">This enzyme is the only unique feature of hyperthermophilic bacteria/archaea known and seems to be essential for adaptation to life at high temperatures. It may play a role in stabilization of DNA at high temperatures.</text>
</comment>
<evidence type="ECO:0000259" key="17">
    <source>
        <dbReference type="PROSITE" id="PS50880"/>
    </source>
</evidence>
<comment type="domain">
    <text evidence="14">Introduction of positive supercoils requires the cooperation of both domains. The helicase-like domain probably does not directly unwind DNA, but more likely acts by driving ATP-dependent conformational changes within the whole enzyme. A beta hairpin in the 'latch' region of the N-terminal domain plays a regulatory role in the enzyme, repressing topoisomerase activity in the absence of ATP and preventing the enzyme from acting as an ATP-independent relaxing enzyme; it also helps to coordinate nucleotide hydrolysis by the ATPase domain with the supercoiling activity of the topoisomerase domain.</text>
</comment>
<keyword evidence="23" id="KW-1185">Reference proteome</keyword>
<reference evidence="21 23" key="2">
    <citation type="journal article" date="2020" name="Int. J. Syst. Evol. Microbiol.">
        <title>Sulfuracidifex tepidarius gen. nov., sp. nov. and transfer of Sulfolobus metallicus Huber and Stetter 1992 to the genus Sulfuracidifex as Sulfuracidifex metallicus comb. nov.</title>
        <authorList>
            <person name="Itoh T."/>
            <person name="Miura T."/>
            <person name="Sakai H.D."/>
            <person name="Kato S."/>
            <person name="Ohkuma M."/>
            <person name="Takashina T."/>
        </authorList>
    </citation>
    <scope>NUCLEOTIDE SEQUENCE [LARGE SCALE GENOMIC DNA]</scope>
    <source>
        <strain evidence="21 23">IC-006</strain>
        <strain evidence="22">IC-007</strain>
    </source>
</reference>
<dbReference type="PROSITE" id="PS52039">
    <property type="entry name" value="TOPO_IA_2"/>
    <property type="match status" value="1"/>
</dbReference>
<evidence type="ECO:0000256" key="4">
    <source>
        <dbReference type="ARBA" id="ARBA00022723"/>
    </source>
</evidence>
<dbReference type="PANTHER" id="PTHR43505">
    <property type="entry name" value="REVERSE GYRASE"/>
    <property type="match status" value="1"/>
</dbReference>
<dbReference type="SUPFAM" id="SSF52540">
    <property type="entry name" value="P-loop containing nucleoside triphosphate hydrolases"/>
    <property type="match status" value="2"/>
</dbReference>
<evidence type="ECO:0000313" key="24">
    <source>
        <dbReference type="Proteomes" id="UP000325030"/>
    </source>
</evidence>
<sequence>MLKVVYTAACPNCNGNLEAERALLSMPCSKCLKEEGIGLSSVPHSERVKTIYNLLVSSNSLKNYWNIYYKIENYEEIINYFKKIVKSDPWSLQKLWLRRLIDGENFTMSAPTGLGKSTTISLYSAYLGKNVVYIVPTKSLVDQTCKKIREFGGDVSCGTLDESKISVITTNYLSKHKDELGGIKADLVAVDDADAIIKSGKTTDFLVRLLGIPELAYENALKLVRLRKYLVNVSGTPDEEFLKKRIRELETSLISFRGVYSQLVVSSATLRPKGIKQQAVKFLTGFEPSSVQMYSRNIIDAKGDLDISLVRKLGTGGLVLVSRDYGKKMISELKERIEEYGLRADVAVSGRKFMEKLSRGETDVIIGSASYYGVAVRGIDEPTKIKYVLFYGVPKIKISLENALLNPFTLLKVMKAVGINDHEFERKVMSISVSEAQAIKISLLKKQEVQGDKLKTLVDAILKYKDEVVSKLRSSASSKIVTSGLVIVSEKKGFFIEFPDVTTYLQGSGRSSRLYNGGLTLGLSVVLSDDNDLLDILEKRLKSMVGEFRFQEVSSLNMEETIAKLDSCRRPDGETKKLDVVTSLMIVESPTKAKTIARMFGRPSMRIIGGVPVYETILVDGNKVNLLDIMATRGHITDLTLDSVGYYGVEVKDNQDTEAFFSKIRRCYNCKRTFSGDSETCPYCGSTDISSTESTIEAMRKLAMEVDQILIATDPDIEGEKIAFDVASFVSPFNSNIHRIKYHEVTKNGILSAIRNPSTIDVNTVKAQVSRRIEDRWIGFELSTILKAKFNGFNYGAGRVQTPVLGWIVNTTKDYKANMGYLVYANIDNKYIMRRFYKEKNKAKEFVKANETINVLKDREETIVISPFPPFTTETLLVEANQRFKLPASVVMKIAQDLFEAGLITYHRTESIHVSPSGIEVAKAYLKKAGLENEFSGRSWGQEGTHEAIRPTRPISMDELKQEVEDNPYAYFIKFTKFHFLLYDLIFRRFMASQMRNAIGKKCDFRLVHSEGEEKVTLTTSVEGGFSKVYDLRTVDLTEGEKKPVYEIKRGSYSRLLSQADLILMMKEKGIGRPSTYSKTLDSVLRHGYVVSSKKRYLLVATKKGINVFEFLDSKFKDLVSEKRTSDLLTRIDLISNGQLDPSTVVLDIYKEIKDSVNLLNS</sequence>
<evidence type="ECO:0000256" key="3">
    <source>
        <dbReference type="ARBA" id="ARBA00022490"/>
    </source>
</evidence>
<protein>
    <recommendedName>
        <fullName evidence="14 16">Reverse gyrase</fullName>
        <ecNumber evidence="14">5.6.2.-</ecNumber>
    </recommendedName>
</protein>
<evidence type="ECO:0000256" key="14">
    <source>
        <dbReference type="HAMAP-Rule" id="MF_01125"/>
    </source>
</evidence>
<dbReference type="InterPro" id="IPR023405">
    <property type="entry name" value="Topo_IA_core_domain"/>
</dbReference>
<dbReference type="Gene3D" id="3.40.50.140">
    <property type="match status" value="1"/>
</dbReference>
<dbReference type="Gene3D" id="1.10.290.10">
    <property type="entry name" value="Topoisomerase I, domain 4"/>
    <property type="match status" value="1"/>
</dbReference>
<gene>
    <name evidence="14" type="primary">rgy</name>
    <name evidence="21" type="ORF">IC006_1174</name>
    <name evidence="22" type="ORF">IC007_1149</name>
</gene>
<feature type="active site" description="O-(5'-phospho-DNA)-tyrosine intermediate" evidence="14">
    <location>
        <position position="906"/>
    </location>
</feature>
<dbReference type="PROSITE" id="PS50880">
    <property type="entry name" value="TOPRIM"/>
    <property type="match status" value="1"/>
</dbReference>
<feature type="repeat" description="TPR" evidence="15">
    <location>
        <begin position="58"/>
        <end position="91"/>
    </location>
</feature>
<dbReference type="InterPro" id="IPR003602">
    <property type="entry name" value="Topo_IA_DNA-bd_dom"/>
</dbReference>
<comment type="similarity">
    <text evidence="14">In the C-terminal section; belongs to the type IA topoisomerase family.</text>
</comment>
<evidence type="ECO:0000256" key="15">
    <source>
        <dbReference type="PROSITE-ProRule" id="PRU00339"/>
    </source>
</evidence>
<keyword evidence="7 14" id="KW-0862">Zinc</keyword>
<dbReference type="AlphaFoldDB" id="A0A510DV72"/>
<evidence type="ECO:0000256" key="8">
    <source>
        <dbReference type="ARBA" id="ARBA00022840"/>
    </source>
</evidence>
<evidence type="ECO:0000256" key="7">
    <source>
        <dbReference type="ARBA" id="ARBA00022833"/>
    </source>
</evidence>
<feature type="domain" description="RG N-terminal-type" evidence="19">
    <location>
        <begin position="1"/>
        <end position="39"/>
    </location>
</feature>
<evidence type="ECO:0000259" key="20">
    <source>
        <dbReference type="PROSITE" id="PS52039"/>
    </source>
</evidence>
<dbReference type="SMART" id="SM00487">
    <property type="entry name" value="DEXDc"/>
    <property type="match status" value="1"/>
</dbReference>
<comment type="subcellular location">
    <subcellularLocation>
        <location evidence="1 14">Cytoplasm</location>
    </subcellularLocation>
</comment>
<dbReference type="GO" id="GO:0006265">
    <property type="term" value="P:DNA topological change"/>
    <property type="evidence" value="ECO:0007669"/>
    <property type="project" value="UniProtKB-UniRule"/>
</dbReference>
<accession>A0A510DV72</accession>
<dbReference type="InterPro" id="IPR013824">
    <property type="entry name" value="Topo_IA_cen_sub1"/>
</dbReference>
<dbReference type="GO" id="GO:0160097">
    <property type="term" value="F:reverse gyrase activity"/>
    <property type="evidence" value="ECO:0007669"/>
    <property type="project" value="UniProtKB-UniRule"/>
</dbReference>
<dbReference type="KEGG" id="step:IC006_1174"/>
<dbReference type="EMBL" id="AP018929">
    <property type="protein sequence ID" value="BBG23878.1"/>
    <property type="molecule type" value="Genomic_DNA"/>
</dbReference>
<dbReference type="InterPro" id="IPR019734">
    <property type="entry name" value="TPR_rpt"/>
</dbReference>
<dbReference type="SMART" id="SM00493">
    <property type="entry name" value="TOPRIM"/>
    <property type="match status" value="1"/>
</dbReference>
<comment type="cofactor">
    <cofactor evidence="14">
        <name>Zn(2+)</name>
        <dbReference type="ChEBI" id="CHEBI:29105"/>
    </cofactor>
    <text evidence="14">Binds 1 or 2 zinc ions per subunit.</text>
</comment>
<keyword evidence="14" id="KW-0378">Hydrolase</keyword>
<dbReference type="EMBL" id="AP018930">
    <property type="protein sequence ID" value="BBG26633.1"/>
    <property type="molecule type" value="Genomic_DNA"/>
</dbReference>
<evidence type="ECO:0000256" key="10">
    <source>
        <dbReference type="ARBA" id="ARBA00023125"/>
    </source>
</evidence>
<keyword evidence="8 14" id="KW-0067">ATP-binding</keyword>
<dbReference type="InterPro" id="IPR005736">
    <property type="entry name" value="Reverse_gyrase"/>
</dbReference>
<keyword evidence="5 14" id="KW-0547">Nucleotide-binding</keyword>
<dbReference type="SUPFAM" id="SSF56712">
    <property type="entry name" value="Prokaryotic type I DNA topoisomerase"/>
    <property type="match status" value="1"/>
</dbReference>
<evidence type="ECO:0000256" key="2">
    <source>
        <dbReference type="ARBA" id="ARBA00011245"/>
    </source>
</evidence>
<dbReference type="InterPro" id="IPR014001">
    <property type="entry name" value="Helicase_ATP-bd"/>
</dbReference>
<comment type="subunit">
    <text evidence="2 14">Monomer.</text>
</comment>
<dbReference type="STRING" id="1294262.GCA_001316085_01127"/>
<keyword evidence="4 14" id="KW-0479">Metal-binding</keyword>
<dbReference type="PROSITE" id="PS51192">
    <property type="entry name" value="HELICASE_ATP_BIND_1"/>
    <property type="match status" value="1"/>
</dbReference>
<comment type="function">
    <text evidence="16">Modifies the topological state of DNA by introducing positive supercoils in an ATP-dependent process, increasing the linking number in steps of +1. Binds to single-stranded DNA, transiently cleaves and then rejoins the ends, introducing a positive supercoil in the process. The scissile phosphodiester is attacked by the catalytic tyrosine of the enzyme, resulting in the formation of a DNA-(5'-phosphotyrosyl)-enzyme intermediate. Involved in rewinding DNA strands in regions of the chromosome that have opened up to allow replication, transcription, DNA repair and/or for DNA protection.</text>
</comment>
<dbReference type="InterPro" id="IPR013826">
    <property type="entry name" value="Topo_IA_cen_sub3"/>
</dbReference>
<dbReference type="PROSITE" id="PS50005">
    <property type="entry name" value="TPR"/>
    <property type="match status" value="1"/>
</dbReference>
<keyword evidence="10 14" id="KW-0238">DNA-binding</keyword>
<comment type="catalytic activity">
    <reaction evidence="13 14 16">
        <text>ATP + H2O = ADP + phosphate + H(+)</text>
        <dbReference type="Rhea" id="RHEA:13065"/>
        <dbReference type="ChEBI" id="CHEBI:15377"/>
        <dbReference type="ChEBI" id="CHEBI:15378"/>
        <dbReference type="ChEBI" id="CHEBI:30616"/>
        <dbReference type="ChEBI" id="CHEBI:43474"/>
        <dbReference type="ChEBI" id="CHEBI:456216"/>
    </reaction>
</comment>
<evidence type="ECO:0000256" key="5">
    <source>
        <dbReference type="ARBA" id="ARBA00022741"/>
    </source>
</evidence>
<evidence type="ECO:0000259" key="18">
    <source>
        <dbReference type="PROSITE" id="PS51192"/>
    </source>
</evidence>
<dbReference type="Pfam" id="PF01131">
    <property type="entry name" value="Topoisom_bac"/>
    <property type="match status" value="1"/>
</dbReference>
<keyword evidence="11 14" id="KW-0413">Isomerase</keyword>
<feature type="domain" description="Helicase ATP-binding" evidence="18">
    <location>
        <begin position="97"/>
        <end position="255"/>
    </location>
</feature>
<dbReference type="Pfam" id="PF01751">
    <property type="entry name" value="Toprim"/>
    <property type="match status" value="1"/>
</dbReference>
<feature type="domain" description="Toprim" evidence="17">
    <location>
        <begin position="582"/>
        <end position="745"/>
    </location>
</feature>
<keyword evidence="3 14" id="KW-0963">Cytoplasm</keyword>
<dbReference type="GO" id="GO:0005737">
    <property type="term" value="C:cytoplasm"/>
    <property type="evidence" value="ECO:0007669"/>
    <property type="project" value="UniProtKB-SubCell"/>
</dbReference>
<dbReference type="EC" id="5.6.2.-" evidence="14"/>
<evidence type="ECO:0000256" key="6">
    <source>
        <dbReference type="ARBA" id="ARBA00022771"/>
    </source>
</evidence>
<dbReference type="PRINTS" id="PR00417">
    <property type="entry name" value="PRTPISMRASEI"/>
</dbReference>
<dbReference type="CDD" id="cd00186">
    <property type="entry name" value="TOP1Ac"/>
    <property type="match status" value="1"/>
</dbReference>
<dbReference type="SMART" id="SM00436">
    <property type="entry name" value="TOP1Bc"/>
    <property type="match status" value="1"/>
</dbReference>
<dbReference type="GeneID" id="41717495"/>
<dbReference type="SMART" id="SM00437">
    <property type="entry name" value="TOP1Ac"/>
    <property type="match status" value="1"/>
</dbReference>
<keyword evidence="6 14" id="KW-0863">Zinc-finger</keyword>
<evidence type="ECO:0000313" key="21">
    <source>
        <dbReference type="EMBL" id="BBG23878.1"/>
    </source>
</evidence>
<keyword evidence="15" id="KW-0802">TPR repeat</keyword>
<dbReference type="GO" id="GO:0008270">
    <property type="term" value="F:zinc ion binding"/>
    <property type="evidence" value="ECO:0007669"/>
    <property type="project" value="UniProtKB-UniRule"/>
</dbReference>
<dbReference type="Pfam" id="PF00270">
    <property type="entry name" value="DEAD"/>
    <property type="match status" value="1"/>
</dbReference>
<dbReference type="InterPro" id="IPR013497">
    <property type="entry name" value="Topo_IA_cen"/>
</dbReference>